<keyword evidence="5" id="KW-1185">Reference proteome</keyword>
<feature type="binding site" evidence="3">
    <location>
        <position position="215"/>
    </location>
    <ligand>
        <name>a divalent metal cation</name>
        <dbReference type="ChEBI" id="CHEBI:60240"/>
        <label>2</label>
    </ligand>
</feature>
<evidence type="ECO:0000313" key="4">
    <source>
        <dbReference type="EMBL" id="SFM24552.1"/>
    </source>
</evidence>
<organism evidence="4 5">
    <name type="scientific">Methanolobus profundi</name>
    <dbReference type="NCBI Taxonomy" id="487685"/>
    <lineage>
        <taxon>Archaea</taxon>
        <taxon>Methanobacteriati</taxon>
        <taxon>Methanobacteriota</taxon>
        <taxon>Stenosarchaea group</taxon>
        <taxon>Methanomicrobia</taxon>
        <taxon>Methanosarcinales</taxon>
        <taxon>Methanosarcinaceae</taxon>
        <taxon>Methanolobus</taxon>
    </lineage>
</organism>
<gene>
    <name evidence="4" type="ORF">SAMN04488696_0529</name>
</gene>
<dbReference type="Gene3D" id="3.40.1390.30">
    <property type="entry name" value="NIF3 (NGG1p interacting factor 3)-like"/>
    <property type="match status" value="2"/>
</dbReference>
<sequence length="246" mass="27408">MHLKDVIPVLEEIAPPELAEEFDIGRIGLTLDLQNDVKKIAVALDPTEYVLNRAAMIDADLLITHHTLIFHSINCIDRKLADSLKIALDNDISLYSMHTNFDKAKGGINDALANRLGLSDIQETPIGRIGKISPCSKDTFVNHVSKSLNTHIQYTGNKEEISTVMVFGGSGFRSEYIETAREYGADAYISSEIKHDIIRSYSDMLLVDATHYATENPGMEELCPVLAEKLKLDVEFIDHDPLIRTL</sequence>
<dbReference type="SUPFAM" id="SSF102705">
    <property type="entry name" value="NIF3 (NGG1p interacting factor 3)-like"/>
    <property type="match status" value="1"/>
</dbReference>
<comment type="similarity">
    <text evidence="1">Belongs to the GTP cyclohydrolase I type 2/NIF3 family.</text>
</comment>
<dbReference type="AlphaFoldDB" id="A0A1I4P9U0"/>
<feature type="binding site" evidence="3">
    <location>
        <position position="65"/>
    </location>
    <ligand>
        <name>a divalent metal cation</name>
        <dbReference type="ChEBI" id="CHEBI:60240"/>
        <label>1</label>
    </ligand>
</feature>
<dbReference type="Proteomes" id="UP000198535">
    <property type="component" value="Unassembled WGS sequence"/>
</dbReference>
<dbReference type="PANTHER" id="PTHR13799:SF14">
    <property type="entry name" value="GTP CYCLOHYDROLASE 1 TYPE 2 HOMOLOG"/>
    <property type="match status" value="1"/>
</dbReference>
<evidence type="ECO:0000256" key="1">
    <source>
        <dbReference type="ARBA" id="ARBA00006964"/>
    </source>
</evidence>
<dbReference type="GO" id="GO:0046872">
    <property type="term" value="F:metal ion binding"/>
    <property type="evidence" value="ECO:0007669"/>
    <property type="project" value="UniProtKB-KW"/>
</dbReference>
<dbReference type="Pfam" id="PF01784">
    <property type="entry name" value="DUF34_NIF3"/>
    <property type="match status" value="1"/>
</dbReference>
<dbReference type="FunFam" id="3.40.1390.30:FF:000001">
    <property type="entry name" value="GTP cyclohydrolase 1 type 2"/>
    <property type="match status" value="1"/>
</dbReference>
<evidence type="ECO:0000256" key="3">
    <source>
        <dbReference type="PIRSR" id="PIRSR602678-1"/>
    </source>
</evidence>
<proteinExistence type="inferred from homology"/>
<feature type="binding site" evidence="3">
    <location>
        <position position="102"/>
    </location>
    <ligand>
        <name>a divalent metal cation</name>
        <dbReference type="ChEBI" id="CHEBI:60240"/>
        <label>1</label>
    </ligand>
</feature>
<dbReference type="EMBL" id="FOUJ01000001">
    <property type="protein sequence ID" value="SFM24552.1"/>
    <property type="molecule type" value="Genomic_DNA"/>
</dbReference>
<dbReference type="NCBIfam" id="TIGR00486">
    <property type="entry name" value="YbgI_SA1388"/>
    <property type="match status" value="1"/>
</dbReference>
<evidence type="ECO:0000256" key="2">
    <source>
        <dbReference type="ARBA" id="ARBA00022723"/>
    </source>
</evidence>
<feature type="binding site" evidence="3">
    <location>
        <position position="66"/>
    </location>
    <ligand>
        <name>a divalent metal cation</name>
        <dbReference type="ChEBI" id="CHEBI:60240"/>
        <label>1</label>
    </ligand>
</feature>
<dbReference type="InterPro" id="IPR002678">
    <property type="entry name" value="DUF34/NIF3"/>
</dbReference>
<evidence type="ECO:0000313" key="5">
    <source>
        <dbReference type="Proteomes" id="UP000198535"/>
    </source>
</evidence>
<dbReference type="OrthoDB" id="85198at2157"/>
<feature type="binding site" evidence="3">
    <location>
        <position position="211"/>
    </location>
    <ligand>
        <name>a divalent metal cation</name>
        <dbReference type="ChEBI" id="CHEBI:60240"/>
        <label>1</label>
    </ligand>
</feature>
<reference evidence="5" key="1">
    <citation type="submission" date="2016-10" db="EMBL/GenBank/DDBJ databases">
        <authorList>
            <person name="Varghese N."/>
            <person name="Submissions S."/>
        </authorList>
    </citation>
    <scope>NUCLEOTIDE SEQUENCE [LARGE SCALE GENOMIC DNA]</scope>
    <source>
        <strain evidence="5">Mob M</strain>
    </source>
</reference>
<protein>
    <submittedName>
        <fullName evidence="4">Dinuclear metal center protein, YbgI/SA1388 family</fullName>
    </submittedName>
</protein>
<dbReference type="PANTHER" id="PTHR13799">
    <property type="entry name" value="NGG1 INTERACTING FACTOR 3"/>
    <property type="match status" value="1"/>
</dbReference>
<accession>A0A1I4P9U0</accession>
<dbReference type="InterPro" id="IPR036069">
    <property type="entry name" value="DUF34/NIF3_sf"/>
</dbReference>
<dbReference type="GO" id="GO:0005737">
    <property type="term" value="C:cytoplasm"/>
    <property type="evidence" value="ECO:0007669"/>
    <property type="project" value="TreeGrafter"/>
</dbReference>
<name>A0A1I4P9U0_9EURY</name>
<dbReference type="STRING" id="487685.SAMN04488696_0529"/>
<keyword evidence="2 3" id="KW-0479">Metal-binding</keyword>